<dbReference type="PANTHER" id="PTHR30349">
    <property type="entry name" value="PHAGE INTEGRASE-RELATED"/>
    <property type="match status" value="1"/>
</dbReference>
<dbReference type="InterPro" id="IPR002104">
    <property type="entry name" value="Integrase_catalytic"/>
</dbReference>
<dbReference type="Gene3D" id="1.10.443.10">
    <property type="entry name" value="Intergrase catalytic core"/>
    <property type="match status" value="1"/>
</dbReference>
<evidence type="ECO:0000259" key="2">
    <source>
        <dbReference type="PROSITE" id="PS51898"/>
    </source>
</evidence>
<dbReference type="Pfam" id="PF00589">
    <property type="entry name" value="Phage_integrase"/>
    <property type="match status" value="1"/>
</dbReference>
<evidence type="ECO:0000313" key="3">
    <source>
        <dbReference type="EMBL" id="SHJ13124.1"/>
    </source>
</evidence>
<comment type="caution">
    <text evidence="3">The sequence shown here is derived from an EMBL/GenBank/DDBJ whole genome shotgun (WGS) entry which is preliminary data.</text>
</comment>
<protein>
    <submittedName>
        <fullName evidence="3">Site-specific recombinase XerD</fullName>
    </submittedName>
</protein>
<dbReference type="PROSITE" id="PS51898">
    <property type="entry name" value="TYR_RECOMBINASE"/>
    <property type="match status" value="1"/>
</dbReference>
<evidence type="ECO:0000313" key="4">
    <source>
        <dbReference type="Proteomes" id="UP000184390"/>
    </source>
</evidence>
<evidence type="ECO:0000256" key="1">
    <source>
        <dbReference type="ARBA" id="ARBA00023172"/>
    </source>
</evidence>
<dbReference type="SUPFAM" id="SSF56349">
    <property type="entry name" value="DNA breaking-rejoining enzymes"/>
    <property type="match status" value="1"/>
</dbReference>
<accession>A0ABY1IG78</accession>
<keyword evidence="1" id="KW-0233">DNA recombination</keyword>
<dbReference type="InterPro" id="IPR013762">
    <property type="entry name" value="Integrase-like_cat_sf"/>
</dbReference>
<proteinExistence type="predicted"/>
<organism evidence="3 4">
    <name type="scientific">Actinomyces denticolens</name>
    <dbReference type="NCBI Taxonomy" id="52767"/>
    <lineage>
        <taxon>Bacteria</taxon>
        <taxon>Bacillati</taxon>
        <taxon>Actinomycetota</taxon>
        <taxon>Actinomycetes</taxon>
        <taxon>Actinomycetales</taxon>
        <taxon>Actinomycetaceae</taxon>
        <taxon>Actinomyces</taxon>
    </lineage>
</organism>
<gene>
    <name evidence="3" type="ORF">SAMN05216246_11216</name>
</gene>
<dbReference type="Proteomes" id="UP000184390">
    <property type="component" value="Unassembled WGS sequence"/>
</dbReference>
<dbReference type="PANTHER" id="PTHR30349:SF64">
    <property type="entry name" value="PROPHAGE INTEGRASE INTD-RELATED"/>
    <property type="match status" value="1"/>
</dbReference>
<dbReference type="InterPro" id="IPR011010">
    <property type="entry name" value="DNA_brk_join_enz"/>
</dbReference>
<reference evidence="3 4" key="1">
    <citation type="submission" date="2016-11" db="EMBL/GenBank/DDBJ databases">
        <authorList>
            <person name="Varghese N."/>
            <person name="Submissions S."/>
        </authorList>
    </citation>
    <scope>NUCLEOTIDE SEQUENCE [LARGE SCALE GENOMIC DNA]</scope>
    <source>
        <strain evidence="3 4">PA</strain>
    </source>
</reference>
<sequence length="257" mass="27989">MRAAGMRPATVATRARHIRRLARTISAAPYDVTPDALLEWAGRQTWAAETRHAYYTSIKEFFAAIGADPSPATVLPSISRPTPPPRPTPEDVFATALARADERTRAILTLAGCLGLRCAEITRVHRDDLADAPTGTMLIVRAKGGRDRALPLTDELASLIRHRTTPATSPEGWAFPSRNGGHIQPRWASSLAARALPPGWTLHTLRRRFATAAYASERDVLAVQRLLGHSSVATTQRYTAPPTQAMRNAVTAARLPR</sequence>
<dbReference type="InterPro" id="IPR050090">
    <property type="entry name" value="Tyrosine_recombinase_XerCD"/>
</dbReference>
<dbReference type="CDD" id="cd00397">
    <property type="entry name" value="DNA_BRE_C"/>
    <property type="match status" value="1"/>
</dbReference>
<feature type="domain" description="Tyr recombinase" evidence="2">
    <location>
        <begin position="82"/>
        <end position="251"/>
    </location>
</feature>
<name>A0ABY1IG78_9ACTO</name>
<keyword evidence="4" id="KW-1185">Reference proteome</keyword>
<dbReference type="EMBL" id="FQYL01000012">
    <property type="protein sequence ID" value="SHJ13124.1"/>
    <property type="molecule type" value="Genomic_DNA"/>
</dbReference>